<evidence type="ECO:0000256" key="11">
    <source>
        <dbReference type="ARBA" id="ARBA00023235"/>
    </source>
</evidence>
<evidence type="ECO:0000256" key="5">
    <source>
        <dbReference type="ARBA" id="ARBA00022801"/>
    </source>
</evidence>
<dbReference type="GO" id="GO:0003677">
    <property type="term" value="F:DNA binding"/>
    <property type="evidence" value="ECO:0007669"/>
    <property type="project" value="UniProtKB-KW"/>
</dbReference>
<evidence type="ECO:0000313" key="19">
    <source>
        <dbReference type="Proteomes" id="UP000178092"/>
    </source>
</evidence>
<evidence type="ECO:0000256" key="13">
    <source>
        <dbReference type="ARBA" id="ARBA00034808"/>
    </source>
</evidence>
<dbReference type="GO" id="GO:0043138">
    <property type="term" value="F:3'-5' DNA helicase activity"/>
    <property type="evidence" value="ECO:0007669"/>
    <property type="project" value="UniProtKB-EC"/>
</dbReference>
<dbReference type="NCBIfam" id="TIGR00643">
    <property type="entry name" value="recG"/>
    <property type="match status" value="1"/>
</dbReference>
<dbReference type="Proteomes" id="UP000178092">
    <property type="component" value="Unassembled WGS sequence"/>
</dbReference>
<organism evidence="18 19">
    <name type="scientific">Candidatus Wildermuthbacteria bacterium RIFCSPHIGHO2_02_FULL_45_25</name>
    <dbReference type="NCBI Taxonomy" id="1802450"/>
    <lineage>
        <taxon>Bacteria</taxon>
        <taxon>Candidatus Wildermuthiibacteriota</taxon>
    </lineage>
</organism>
<dbReference type="InterPro" id="IPR004609">
    <property type="entry name" value="ATP-dep_DNA_helicase_RecG"/>
</dbReference>
<protein>
    <recommendedName>
        <fullName evidence="2 15">ATP-dependent DNA helicase RecG</fullName>
        <ecNumber evidence="13 15">5.6.2.4</ecNumber>
    </recommendedName>
</protein>
<dbReference type="InterPro" id="IPR033454">
    <property type="entry name" value="RecG_wedge"/>
</dbReference>
<accession>A0A1G2R2B8</accession>
<comment type="function">
    <text evidence="15">Plays a critical role in recombination and DNA repair. Helps process Holliday junction intermediates to mature products by catalyzing branch migration. Has replication fork regression activity, unwinds stalled or blocked replication forks to make a HJ that can be resolved. Has a DNA unwinding activity characteristic of a DNA helicase with 3'-5' polarity.</text>
</comment>
<dbReference type="EMBL" id="MHTV01000025">
    <property type="protein sequence ID" value="OHA66728.1"/>
    <property type="molecule type" value="Genomic_DNA"/>
</dbReference>
<dbReference type="GO" id="GO:0005524">
    <property type="term" value="F:ATP binding"/>
    <property type="evidence" value="ECO:0007669"/>
    <property type="project" value="UniProtKB-KW"/>
</dbReference>
<gene>
    <name evidence="18" type="ORF">A3C04_00255</name>
</gene>
<keyword evidence="10 15" id="KW-0234">DNA repair</keyword>
<name>A0A1G2R2B8_9BACT</name>
<dbReference type="InterPro" id="IPR027417">
    <property type="entry name" value="P-loop_NTPase"/>
</dbReference>
<comment type="similarity">
    <text evidence="1 15">Belongs to the helicase family. RecG subfamily.</text>
</comment>
<keyword evidence="4 15" id="KW-0227">DNA damage</keyword>
<dbReference type="PANTHER" id="PTHR47964">
    <property type="entry name" value="ATP-DEPENDENT DNA HELICASE HOMOLOG RECG, CHLOROPLASTIC"/>
    <property type="match status" value="1"/>
</dbReference>
<dbReference type="Gene3D" id="2.40.50.140">
    <property type="entry name" value="Nucleic acid-binding proteins"/>
    <property type="match status" value="1"/>
</dbReference>
<comment type="caution">
    <text evidence="18">The sequence shown here is derived from an EMBL/GenBank/DDBJ whole genome shotgun (WGS) entry which is preliminary data.</text>
</comment>
<keyword evidence="8" id="KW-0238">DNA-binding</keyword>
<dbReference type="SMART" id="SM00490">
    <property type="entry name" value="HELICc"/>
    <property type="match status" value="1"/>
</dbReference>
<keyword evidence="11" id="KW-0413">Isomerase</keyword>
<dbReference type="InterPro" id="IPR047112">
    <property type="entry name" value="RecG/Mfd"/>
</dbReference>
<evidence type="ECO:0000256" key="1">
    <source>
        <dbReference type="ARBA" id="ARBA00007504"/>
    </source>
</evidence>
<evidence type="ECO:0000259" key="17">
    <source>
        <dbReference type="PROSITE" id="PS51194"/>
    </source>
</evidence>
<reference evidence="18 19" key="1">
    <citation type="journal article" date="2016" name="Nat. Commun.">
        <title>Thousands of microbial genomes shed light on interconnected biogeochemical processes in an aquifer system.</title>
        <authorList>
            <person name="Anantharaman K."/>
            <person name="Brown C.T."/>
            <person name="Hug L.A."/>
            <person name="Sharon I."/>
            <person name="Castelle C.J."/>
            <person name="Probst A.J."/>
            <person name="Thomas B.C."/>
            <person name="Singh A."/>
            <person name="Wilkins M.J."/>
            <person name="Karaoz U."/>
            <person name="Brodie E.L."/>
            <person name="Williams K.H."/>
            <person name="Hubbard S.S."/>
            <person name="Banfield J.F."/>
        </authorList>
    </citation>
    <scope>NUCLEOTIDE SEQUENCE [LARGE SCALE GENOMIC DNA]</scope>
</reference>
<dbReference type="InterPro" id="IPR001650">
    <property type="entry name" value="Helicase_C-like"/>
</dbReference>
<evidence type="ECO:0000256" key="12">
    <source>
        <dbReference type="ARBA" id="ARBA00034617"/>
    </source>
</evidence>
<keyword evidence="6 15" id="KW-0347">Helicase</keyword>
<dbReference type="InterPro" id="IPR045562">
    <property type="entry name" value="RecG_dom3_C"/>
</dbReference>
<dbReference type="CDD" id="cd17992">
    <property type="entry name" value="DEXHc_RecG"/>
    <property type="match status" value="1"/>
</dbReference>
<dbReference type="GO" id="GO:0016887">
    <property type="term" value="F:ATP hydrolysis activity"/>
    <property type="evidence" value="ECO:0007669"/>
    <property type="project" value="RHEA"/>
</dbReference>
<evidence type="ECO:0000256" key="3">
    <source>
        <dbReference type="ARBA" id="ARBA00022741"/>
    </source>
</evidence>
<evidence type="ECO:0000313" key="18">
    <source>
        <dbReference type="EMBL" id="OHA66728.1"/>
    </source>
</evidence>
<evidence type="ECO:0000256" key="10">
    <source>
        <dbReference type="ARBA" id="ARBA00023204"/>
    </source>
</evidence>
<dbReference type="PANTHER" id="PTHR47964:SF1">
    <property type="entry name" value="ATP-DEPENDENT DNA HELICASE HOMOLOG RECG, CHLOROPLASTIC"/>
    <property type="match status" value="1"/>
</dbReference>
<dbReference type="GO" id="GO:0006281">
    <property type="term" value="P:DNA repair"/>
    <property type="evidence" value="ECO:0007669"/>
    <property type="project" value="UniProtKB-UniRule"/>
</dbReference>
<dbReference type="SUPFAM" id="SSF52540">
    <property type="entry name" value="P-loop containing nucleoside triphosphate hydrolases"/>
    <property type="match status" value="2"/>
</dbReference>
<dbReference type="InterPro" id="IPR014001">
    <property type="entry name" value="Helicase_ATP-bd"/>
</dbReference>
<proteinExistence type="inferred from homology"/>
<keyword evidence="7 15" id="KW-0067">ATP-binding</keyword>
<evidence type="ECO:0000256" key="7">
    <source>
        <dbReference type="ARBA" id="ARBA00022840"/>
    </source>
</evidence>
<dbReference type="PROSITE" id="PS51194">
    <property type="entry name" value="HELICASE_CTER"/>
    <property type="match status" value="1"/>
</dbReference>
<dbReference type="GO" id="GO:0006310">
    <property type="term" value="P:DNA recombination"/>
    <property type="evidence" value="ECO:0007669"/>
    <property type="project" value="UniProtKB-UniRule"/>
</dbReference>
<dbReference type="Pfam" id="PF00271">
    <property type="entry name" value="Helicase_C"/>
    <property type="match status" value="1"/>
</dbReference>
<evidence type="ECO:0000259" key="16">
    <source>
        <dbReference type="PROSITE" id="PS51192"/>
    </source>
</evidence>
<dbReference type="NCBIfam" id="NF008165">
    <property type="entry name" value="PRK10917.1-3"/>
    <property type="match status" value="1"/>
</dbReference>
<dbReference type="CDD" id="cd04488">
    <property type="entry name" value="RecG_wedge_OBF"/>
    <property type="match status" value="1"/>
</dbReference>
<evidence type="ECO:0000256" key="8">
    <source>
        <dbReference type="ARBA" id="ARBA00023125"/>
    </source>
</evidence>
<dbReference type="Pfam" id="PF19833">
    <property type="entry name" value="RecG_dom3_C"/>
    <property type="match status" value="1"/>
</dbReference>
<dbReference type="AlphaFoldDB" id="A0A1G2R2B8"/>
<comment type="catalytic activity">
    <reaction evidence="12 15">
        <text>Couples ATP hydrolysis with the unwinding of duplex DNA by translocating in the 3'-5' direction.</text>
        <dbReference type="EC" id="5.6.2.4"/>
    </reaction>
</comment>
<dbReference type="EC" id="5.6.2.4" evidence="13 15"/>
<dbReference type="InterPro" id="IPR012340">
    <property type="entry name" value="NA-bd_OB-fold"/>
</dbReference>
<keyword evidence="5 15" id="KW-0378">Hydrolase</keyword>
<dbReference type="NCBIfam" id="NF008168">
    <property type="entry name" value="PRK10917.2-2"/>
    <property type="match status" value="1"/>
</dbReference>
<evidence type="ECO:0000256" key="2">
    <source>
        <dbReference type="ARBA" id="ARBA00017846"/>
    </source>
</evidence>
<evidence type="ECO:0000256" key="4">
    <source>
        <dbReference type="ARBA" id="ARBA00022763"/>
    </source>
</evidence>
<feature type="domain" description="Helicase ATP-binding" evidence="16">
    <location>
        <begin position="279"/>
        <end position="453"/>
    </location>
</feature>
<dbReference type="InterPro" id="IPR011545">
    <property type="entry name" value="DEAD/DEAH_box_helicase_dom"/>
</dbReference>
<comment type="catalytic activity">
    <reaction evidence="14 15">
        <text>ATP + H2O = ADP + phosphate + H(+)</text>
        <dbReference type="Rhea" id="RHEA:13065"/>
        <dbReference type="ChEBI" id="CHEBI:15377"/>
        <dbReference type="ChEBI" id="CHEBI:15378"/>
        <dbReference type="ChEBI" id="CHEBI:30616"/>
        <dbReference type="ChEBI" id="CHEBI:43474"/>
        <dbReference type="ChEBI" id="CHEBI:456216"/>
        <dbReference type="EC" id="5.6.2.4"/>
    </reaction>
</comment>
<evidence type="ECO:0000256" key="15">
    <source>
        <dbReference type="RuleBase" id="RU363016"/>
    </source>
</evidence>
<dbReference type="Gene3D" id="3.40.50.300">
    <property type="entry name" value="P-loop containing nucleotide triphosphate hydrolases"/>
    <property type="match status" value="2"/>
</dbReference>
<dbReference type="Pfam" id="PF00270">
    <property type="entry name" value="DEAD"/>
    <property type="match status" value="1"/>
</dbReference>
<dbReference type="SMART" id="SM00487">
    <property type="entry name" value="DEXDc"/>
    <property type="match status" value="1"/>
</dbReference>
<feature type="domain" description="Helicase C-terminal" evidence="17">
    <location>
        <begin position="472"/>
        <end position="636"/>
    </location>
</feature>
<dbReference type="PROSITE" id="PS51192">
    <property type="entry name" value="HELICASE_ATP_BIND_1"/>
    <property type="match status" value="1"/>
</dbReference>
<evidence type="ECO:0000256" key="9">
    <source>
        <dbReference type="ARBA" id="ARBA00023172"/>
    </source>
</evidence>
<evidence type="ECO:0000256" key="14">
    <source>
        <dbReference type="ARBA" id="ARBA00048988"/>
    </source>
</evidence>
<evidence type="ECO:0000256" key="6">
    <source>
        <dbReference type="ARBA" id="ARBA00022806"/>
    </source>
</evidence>
<keyword evidence="3 15" id="KW-0547">Nucleotide-binding</keyword>
<dbReference type="Pfam" id="PF17191">
    <property type="entry name" value="RecG_wedge"/>
    <property type="match status" value="1"/>
</dbReference>
<sequence length="702" mass="79685">MNLSAPISSIPRVGPAYEKKLHKLGIHTIRDMLFHFPRTYEDWSVITPIENVTEGKSWCVCGEILEIKQIRTYKKGMSFVNAVLQDTTGAIKVRWFNQPYLADTLKNQDKVCLAGKVMRDKEGIYLASPAFEKLKEGESPFEHLTHTGRIIPIYPETTGVSSRWIRSIIKMILAKHGKDIQEILPPRILQERGLSPLAPSLWSIHFPTSLQEAKHAEKRFAFEELFYILLFILSERKKIARVKAPVIPLDTDLMQRFTKKLKFQLTDDQKKSAWSILKDMEKPRPMNRLLQGDVGSGKTVVSAMAALSAVKQGYQVALLAPTEILAQQHFKTIAELLTPFKITIGLLTGKSDRFISPKLPHDYIEISQKKLLERIQANEIEMLVGTHSLITDKVKFDNLALVIVDEQHRFGIKQRAALLKRSTLIPHLLSMTATPIPRTLAMTIYGDLDLSLIAQMPKGRKQIITKVIAPEDRPKAYKTIEQEIEKGRQAFVICPRIERTEKTPPQLEIKTVKEEHERLSREVFPDLRLAMLHGKMPAKEKELAMRKFKAGKFDILVSTSVVEVGVDIPNATIMFIEGADRFGLAQLHQFRGRVGRGKHQSYCFLFSESANRTGIKRLRALEKSASGFELAETDLKLRGPGDFAGAKQWGMPDFAMQQLTNLQLVQEAREAAKQILEEDITLRTYPALQAKTQELRAKLHLE</sequence>
<keyword evidence="9 15" id="KW-0233">DNA recombination</keyword>
<dbReference type="Gene3D" id="1.10.150.20">
    <property type="entry name" value="5' to 3' exonuclease, C-terminal subdomain"/>
    <property type="match status" value="1"/>
</dbReference>
<dbReference type="SUPFAM" id="SSF50249">
    <property type="entry name" value="Nucleic acid-binding proteins"/>
    <property type="match status" value="1"/>
</dbReference>